<proteinExistence type="predicted"/>
<accession>A0A0C3F9Z0</accession>
<evidence type="ECO:0000313" key="1">
    <source>
        <dbReference type="EMBL" id="KIM76694.1"/>
    </source>
</evidence>
<dbReference type="AlphaFoldDB" id="A0A0C3F9Z0"/>
<dbReference type="InParanoid" id="A0A0C3F9Z0"/>
<keyword evidence="2" id="KW-1185">Reference proteome</keyword>
<reference evidence="2" key="2">
    <citation type="submission" date="2015-01" db="EMBL/GenBank/DDBJ databases">
        <title>Evolutionary Origins and Diversification of the Mycorrhizal Mutualists.</title>
        <authorList>
            <consortium name="DOE Joint Genome Institute"/>
            <consortium name="Mycorrhizal Genomics Consortium"/>
            <person name="Kohler A."/>
            <person name="Kuo A."/>
            <person name="Nagy L.G."/>
            <person name="Floudas D."/>
            <person name="Copeland A."/>
            <person name="Barry K.W."/>
            <person name="Cichocki N."/>
            <person name="Veneault-Fourrey C."/>
            <person name="LaButti K."/>
            <person name="Lindquist E.A."/>
            <person name="Lipzen A."/>
            <person name="Lundell T."/>
            <person name="Morin E."/>
            <person name="Murat C."/>
            <person name="Riley R."/>
            <person name="Ohm R."/>
            <person name="Sun H."/>
            <person name="Tunlid A."/>
            <person name="Henrissat B."/>
            <person name="Grigoriev I.V."/>
            <person name="Hibbett D.S."/>
            <person name="Martin F."/>
        </authorList>
    </citation>
    <scope>NUCLEOTIDE SEQUENCE [LARGE SCALE GENOMIC DNA]</scope>
    <source>
        <strain evidence="2">F 1598</strain>
    </source>
</reference>
<gene>
    <name evidence="1" type="ORF">PILCRDRAFT_826091</name>
</gene>
<evidence type="ECO:0000313" key="2">
    <source>
        <dbReference type="Proteomes" id="UP000054166"/>
    </source>
</evidence>
<protein>
    <submittedName>
        <fullName evidence="1">Uncharacterized protein</fullName>
    </submittedName>
</protein>
<dbReference type="HOGENOM" id="CLU_2997266_0_0_1"/>
<reference evidence="1 2" key="1">
    <citation type="submission" date="2014-04" db="EMBL/GenBank/DDBJ databases">
        <authorList>
            <consortium name="DOE Joint Genome Institute"/>
            <person name="Kuo A."/>
            <person name="Tarkka M."/>
            <person name="Buscot F."/>
            <person name="Kohler A."/>
            <person name="Nagy L.G."/>
            <person name="Floudas D."/>
            <person name="Copeland A."/>
            <person name="Barry K.W."/>
            <person name="Cichocki N."/>
            <person name="Veneault-Fourrey C."/>
            <person name="LaButti K."/>
            <person name="Lindquist E.A."/>
            <person name="Lipzen A."/>
            <person name="Lundell T."/>
            <person name="Morin E."/>
            <person name="Murat C."/>
            <person name="Sun H."/>
            <person name="Tunlid A."/>
            <person name="Henrissat B."/>
            <person name="Grigoriev I.V."/>
            <person name="Hibbett D.S."/>
            <person name="Martin F."/>
            <person name="Nordberg H.P."/>
            <person name="Cantor M.N."/>
            <person name="Hua S.X."/>
        </authorList>
    </citation>
    <scope>NUCLEOTIDE SEQUENCE [LARGE SCALE GENOMIC DNA]</scope>
    <source>
        <strain evidence="1 2">F 1598</strain>
    </source>
</reference>
<organism evidence="1 2">
    <name type="scientific">Piloderma croceum (strain F 1598)</name>
    <dbReference type="NCBI Taxonomy" id="765440"/>
    <lineage>
        <taxon>Eukaryota</taxon>
        <taxon>Fungi</taxon>
        <taxon>Dikarya</taxon>
        <taxon>Basidiomycota</taxon>
        <taxon>Agaricomycotina</taxon>
        <taxon>Agaricomycetes</taxon>
        <taxon>Agaricomycetidae</taxon>
        <taxon>Atheliales</taxon>
        <taxon>Atheliaceae</taxon>
        <taxon>Piloderma</taxon>
    </lineage>
</organism>
<sequence length="57" mass="6272">MTPVPIDVSQWNNKTTLKTASVFLSTPHGQPIISRKPVHHGATALSYTTDAQIENDR</sequence>
<name>A0A0C3F9Z0_PILCF</name>
<dbReference type="Proteomes" id="UP000054166">
    <property type="component" value="Unassembled WGS sequence"/>
</dbReference>
<dbReference type="EMBL" id="KN833032">
    <property type="protein sequence ID" value="KIM76694.1"/>
    <property type="molecule type" value="Genomic_DNA"/>
</dbReference>